<evidence type="ECO:0000313" key="3">
    <source>
        <dbReference type="Proteomes" id="UP001460270"/>
    </source>
</evidence>
<dbReference type="AlphaFoldDB" id="A0AAW0MCX6"/>
<dbReference type="EMBL" id="JBBPFD010000687">
    <property type="protein sequence ID" value="KAK7877537.1"/>
    <property type="molecule type" value="Genomic_DNA"/>
</dbReference>
<sequence>MRKTKQGVCSRLALRTHHLRAEMAELEENKTLEQLKRAAQGKELGLKKAQKQRWRRRSFGPSHRKRGRRVFNCGHLAMKAPCCGDLLDFLREDSKKQEIASREARERGRKRAGCSRSFRAIPQSV</sequence>
<accession>A0AAW0MCX6</accession>
<organism evidence="2 3">
    <name type="scientific">Mugilogobius chulae</name>
    <name type="common">yellowstripe goby</name>
    <dbReference type="NCBI Taxonomy" id="88201"/>
    <lineage>
        <taxon>Eukaryota</taxon>
        <taxon>Metazoa</taxon>
        <taxon>Chordata</taxon>
        <taxon>Craniata</taxon>
        <taxon>Vertebrata</taxon>
        <taxon>Euteleostomi</taxon>
        <taxon>Actinopterygii</taxon>
        <taxon>Neopterygii</taxon>
        <taxon>Teleostei</taxon>
        <taxon>Neoteleostei</taxon>
        <taxon>Acanthomorphata</taxon>
        <taxon>Gobiaria</taxon>
        <taxon>Gobiiformes</taxon>
        <taxon>Gobioidei</taxon>
        <taxon>Gobiidae</taxon>
        <taxon>Gobionellinae</taxon>
        <taxon>Mugilogobius</taxon>
    </lineage>
</organism>
<feature type="region of interest" description="Disordered" evidence="1">
    <location>
        <begin position="42"/>
        <end position="66"/>
    </location>
</feature>
<comment type="caution">
    <text evidence="2">The sequence shown here is derived from an EMBL/GenBank/DDBJ whole genome shotgun (WGS) entry which is preliminary data.</text>
</comment>
<feature type="compositionally biased region" description="Basic residues" evidence="1">
    <location>
        <begin position="48"/>
        <end position="66"/>
    </location>
</feature>
<keyword evidence="3" id="KW-1185">Reference proteome</keyword>
<proteinExistence type="predicted"/>
<protein>
    <submittedName>
        <fullName evidence="2">Uncharacterized protein</fullName>
    </submittedName>
</protein>
<reference evidence="3" key="1">
    <citation type="submission" date="2024-04" db="EMBL/GenBank/DDBJ databases">
        <title>Salinicola lusitanus LLJ914,a marine bacterium isolated from the Okinawa Trough.</title>
        <authorList>
            <person name="Li J."/>
        </authorList>
    </citation>
    <scope>NUCLEOTIDE SEQUENCE [LARGE SCALE GENOMIC DNA]</scope>
</reference>
<feature type="region of interest" description="Disordered" evidence="1">
    <location>
        <begin position="99"/>
        <end position="125"/>
    </location>
</feature>
<name>A0AAW0MCX6_9GOBI</name>
<dbReference type="Proteomes" id="UP001460270">
    <property type="component" value="Unassembled WGS sequence"/>
</dbReference>
<evidence type="ECO:0000313" key="2">
    <source>
        <dbReference type="EMBL" id="KAK7877537.1"/>
    </source>
</evidence>
<gene>
    <name evidence="2" type="ORF">WMY93_031754</name>
</gene>
<evidence type="ECO:0000256" key="1">
    <source>
        <dbReference type="SAM" id="MobiDB-lite"/>
    </source>
</evidence>